<dbReference type="EMBL" id="CP007637">
    <property type="protein sequence ID" value="AIB38169.1"/>
    <property type="molecule type" value="Genomic_DNA"/>
</dbReference>
<protein>
    <recommendedName>
        <fullName evidence="3">Amidase</fullName>
    </recommendedName>
</protein>
<dbReference type="AlphaFoldDB" id="A0A1N7UQK8"/>
<evidence type="ECO:0000313" key="1">
    <source>
        <dbReference type="EMBL" id="AIB38169.1"/>
    </source>
</evidence>
<dbReference type="Proteomes" id="UP000027308">
    <property type="component" value="Chromosome"/>
</dbReference>
<dbReference type="InterPro" id="IPR036928">
    <property type="entry name" value="AS_sf"/>
</dbReference>
<accession>A0A1N7UQK8</accession>
<name>A0A1N7UQK8_9PSED</name>
<gene>
    <name evidence="1" type="ORF">PS417_21820</name>
</gene>
<organism evidence="1 2">
    <name type="scientific">Pseudomonas simiae</name>
    <dbReference type="NCBI Taxonomy" id="321846"/>
    <lineage>
        <taxon>Bacteria</taxon>
        <taxon>Pseudomonadati</taxon>
        <taxon>Pseudomonadota</taxon>
        <taxon>Gammaproteobacteria</taxon>
        <taxon>Pseudomonadales</taxon>
        <taxon>Pseudomonadaceae</taxon>
        <taxon>Pseudomonas</taxon>
    </lineage>
</organism>
<proteinExistence type="predicted"/>
<reference evidence="1 2" key="1">
    <citation type="submission" date="2014-05" db="EMBL/GenBank/DDBJ databases">
        <title>Pseudomonas simiae WCS417.</title>
        <authorList>
            <person name="Berendsen R.L."/>
        </authorList>
    </citation>
    <scope>NUCLEOTIDE SEQUENCE [LARGE SCALE GENOMIC DNA]</scope>
    <source>
        <strain evidence="1 2">WCS417</strain>
    </source>
</reference>
<sequence>MRDPALSLIALSGVDPSGPVMVEVPLVENNTAFTATHALGGRRVGFAERFVDDHEEGRIEHPPSFLKALDILRQAGIELVPVPAHRANHTLHTRNEIDELVRAFRLDALVSDSRSSAFHSACWSGYPGVGAPLEDGATLWFYGARWAKDWLPALVQGYQNVCRLMDRQDEPPAALNYPTR</sequence>
<evidence type="ECO:0000313" key="2">
    <source>
        <dbReference type="Proteomes" id="UP000027308"/>
    </source>
</evidence>
<dbReference type="Gene3D" id="3.90.1300.10">
    <property type="entry name" value="Amidase signature (AS) domain"/>
    <property type="match status" value="1"/>
</dbReference>
<evidence type="ECO:0008006" key="3">
    <source>
        <dbReference type="Google" id="ProtNLM"/>
    </source>
</evidence>